<dbReference type="EMBL" id="FMKA01000020">
    <property type="protein sequence ID" value="SCP98400.1"/>
    <property type="molecule type" value="Genomic_DNA"/>
</dbReference>
<accession>A0A1D3TW41</accession>
<dbReference type="Proteomes" id="UP000199315">
    <property type="component" value="Unassembled WGS sequence"/>
</dbReference>
<dbReference type="SFLD" id="SFLDS00003">
    <property type="entry name" value="Haloacid_Dehalogenase"/>
    <property type="match status" value="1"/>
</dbReference>
<gene>
    <name evidence="1" type="ORF">SAMN05421730_102017</name>
</gene>
<name>A0A1D3TW41_9FIRM</name>
<dbReference type="PANTHER" id="PTHR10000:SF8">
    <property type="entry name" value="HAD SUPERFAMILY HYDROLASE-LIKE, TYPE 3"/>
    <property type="match status" value="1"/>
</dbReference>
<dbReference type="Gene3D" id="3.40.50.1000">
    <property type="entry name" value="HAD superfamily/HAD-like"/>
    <property type="match status" value="1"/>
</dbReference>
<proteinExistence type="predicted"/>
<protein>
    <recommendedName>
        <fullName evidence="3">Cof subfamily of IIB subfamily of haloacid dehalogenase superfamily/HAD-superfamily hydrolase, subfamily IIB</fullName>
    </recommendedName>
</protein>
<evidence type="ECO:0008006" key="3">
    <source>
        <dbReference type="Google" id="ProtNLM"/>
    </source>
</evidence>
<dbReference type="STRING" id="1619234.SAMN05421730_102017"/>
<dbReference type="GO" id="GO:0000287">
    <property type="term" value="F:magnesium ion binding"/>
    <property type="evidence" value="ECO:0007669"/>
    <property type="project" value="TreeGrafter"/>
</dbReference>
<dbReference type="NCBIfam" id="TIGR00099">
    <property type="entry name" value="Cof-subfamily"/>
    <property type="match status" value="1"/>
</dbReference>
<dbReference type="Gene3D" id="3.30.1240.10">
    <property type="match status" value="1"/>
</dbReference>
<dbReference type="InterPro" id="IPR023214">
    <property type="entry name" value="HAD_sf"/>
</dbReference>
<reference evidence="1 2" key="1">
    <citation type="submission" date="2016-09" db="EMBL/GenBank/DDBJ databases">
        <authorList>
            <person name="Capua I."/>
            <person name="De Benedictis P."/>
            <person name="Joannis T."/>
            <person name="Lombin L.H."/>
            <person name="Cattoli G."/>
        </authorList>
    </citation>
    <scope>NUCLEOTIDE SEQUENCE [LARGE SCALE GENOMIC DNA]</scope>
    <source>
        <strain evidence="1 2">GluBS11</strain>
    </source>
</reference>
<dbReference type="InterPro" id="IPR006379">
    <property type="entry name" value="HAD-SF_hydro_IIB"/>
</dbReference>
<dbReference type="GO" id="GO:0016791">
    <property type="term" value="F:phosphatase activity"/>
    <property type="evidence" value="ECO:0007669"/>
    <property type="project" value="TreeGrafter"/>
</dbReference>
<dbReference type="AlphaFoldDB" id="A0A1D3TW41"/>
<sequence>MIFKDLLLVSDLDDTLLNSDHFVSQENLDAINYFTSLGGLFTVATGRTDPSVRLLNLPLNTPAILYNGSVIYDYKSNSTLWHFPLDQSAKSLVYEILNLFSEVGIEIITLSSTYILAQNEQTAFHMNIEKLNPIMLSSESTDTIHEDWQKIIIAWDPSSLAKVKSFLDMKSQTEYFPFKFSYSYPIYIEIINNEANKGVALKVLSDYHNIPLSQCISIGDNDNDLELINNAGIGIAVANAKDIIKQNADYICSDNDNHILVDVINYLSCVYS</sequence>
<dbReference type="GO" id="GO:0005829">
    <property type="term" value="C:cytosol"/>
    <property type="evidence" value="ECO:0007669"/>
    <property type="project" value="TreeGrafter"/>
</dbReference>
<dbReference type="InterPro" id="IPR000150">
    <property type="entry name" value="Cof"/>
</dbReference>
<evidence type="ECO:0000313" key="2">
    <source>
        <dbReference type="Proteomes" id="UP000199315"/>
    </source>
</evidence>
<keyword evidence="2" id="KW-1185">Reference proteome</keyword>
<organism evidence="1 2">
    <name type="scientific">Anaerobium acetethylicum</name>
    <dbReference type="NCBI Taxonomy" id="1619234"/>
    <lineage>
        <taxon>Bacteria</taxon>
        <taxon>Bacillati</taxon>
        <taxon>Bacillota</taxon>
        <taxon>Clostridia</taxon>
        <taxon>Lachnospirales</taxon>
        <taxon>Lachnospiraceae</taxon>
        <taxon>Anaerobium</taxon>
    </lineage>
</organism>
<dbReference type="InterPro" id="IPR036412">
    <property type="entry name" value="HAD-like_sf"/>
</dbReference>
<dbReference type="OrthoDB" id="9781413at2"/>
<evidence type="ECO:0000313" key="1">
    <source>
        <dbReference type="EMBL" id="SCP98400.1"/>
    </source>
</evidence>
<dbReference type="SUPFAM" id="SSF56784">
    <property type="entry name" value="HAD-like"/>
    <property type="match status" value="1"/>
</dbReference>
<dbReference type="SFLD" id="SFLDG01140">
    <property type="entry name" value="C2.B:_Phosphomannomutase_and_P"/>
    <property type="match status" value="1"/>
</dbReference>
<dbReference type="RefSeq" id="WP_091235380.1">
    <property type="nucleotide sequence ID" value="NZ_FMKA01000020.1"/>
</dbReference>
<dbReference type="PANTHER" id="PTHR10000">
    <property type="entry name" value="PHOSPHOSERINE PHOSPHATASE"/>
    <property type="match status" value="1"/>
</dbReference>
<dbReference type="Pfam" id="PF08282">
    <property type="entry name" value="Hydrolase_3"/>
    <property type="match status" value="1"/>
</dbReference>
<dbReference type="NCBIfam" id="TIGR01484">
    <property type="entry name" value="HAD-SF-IIB"/>
    <property type="match status" value="1"/>
</dbReference>